<protein>
    <submittedName>
        <fullName evidence="3">Uncharacterized protein</fullName>
    </submittedName>
</protein>
<sequence length="359" mass="39605">MRASSRARNNPTAPTILLARNQNAQPVLQANDPSKQQVSFKAIAYDDTTITNQPRYSTTGDQEPLLSEPRGAHFPVSFNLYCLSFRHCRYYLGIHKTEPMYRITISWPRVSLHNGLRARDARIGTLVHRSHFRREKRPRDKVILPSGTITLEHKRRFTVNVPSPNGVGTRRETFEWRQTRGPTVRLLGKHFGLKLVRLATDTSAGGGHIEPGGRETVAVLAFYGLSWRKAAAFQFQGSGAQGILGQEWEAVAVMTAIGYTSAPTILTTRNFSPSGARLRSGINLSAPFFRKSSSSHQSISTGILAAMYSLTFFWIGSFHLASMSPANSHAAESGKCDALSSSNPSTSFSTRNRTAAPRT</sequence>
<reference evidence="3" key="1">
    <citation type="submission" date="2014-12" db="EMBL/GenBank/DDBJ databases">
        <title>Genome Sequence of Valsa Canker Pathogens Uncovers a Specific Adaption of Colonization on Woody Bark.</title>
        <authorList>
            <person name="Yin Z."/>
            <person name="Liu H."/>
            <person name="Gao X."/>
            <person name="Li Z."/>
            <person name="Song N."/>
            <person name="Ke X."/>
            <person name="Dai Q."/>
            <person name="Wu Y."/>
            <person name="Sun Y."/>
            <person name="Xu J.-R."/>
            <person name="Kang Z.K."/>
            <person name="Wang L."/>
            <person name="Huang L."/>
        </authorList>
    </citation>
    <scope>NUCLEOTIDE SEQUENCE [LARGE SCALE GENOMIC DNA]</scope>
    <source>
        <strain evidence="3">03-8</strain>
    </source>
</reference>
<proteinExistence type="predicted"/>
<evidence type="ECO:0000313" key="3">
    <source>
        <dbReference type="EMBL" id="KUI72277.1"/>
    </source>
</evidence>
<gene>
    <name evidence="3" type="ORF">VM1G_07636</name>
</gene>
<dbReference type="Proteomes" id="UP000078559">
    <property type="component" value="Chromosome 8"/>
</dbReference>
<dbReference type="AlphaFoldDB" id="A0A194W7P3"/>
<keyword evidence="2" id="KW-0812">Transmembrane</keyword>
<evidence type="ECO:0000256" key="2">
    <source>
        <dbReference type="SAM" id="Phobius"/>
    </source>
</evidence>
<keyword evidence="4" id="KW-1185">Reference proteome</keyword>
<feature type="compositionally biased region" description="Low complexity" evidence="1">
    <location>
        <begin position="340"/>
        <end position="359"/>
    </location>
</feature>
<evidence type="ECO:0000256" key="1">
    <source>
        <dbReference type="SAM" id="MobiDB-lite"/>
    </source>
</evidence>
<dbReference type="EMBL" id="CM003105">
    <property type="protein sequence ID" value="KUI72277.1"/>
    <property type="molecule type" value="Genomic_DNA"/>
</dbReference>
<organism evidence="3 4">
    <name type="scientific">Cytospora mali</name>
    <name type="common">Apple Valsa canker fungus</name>
    <name type="synonym">Valsa mali</name>
    <dbReference type="NCBI Taxonomy" id="578113"/>
    <lineage>
        <taxon>Eukaryota</taxon>
        <taxon>Fungi</taxon>
        <taxon>Dikarya</taxon>
        <taxon>Ascomycota</taxon>
        <taxon>Pezizomycotina</taxon>
        <taxon>Sordariomycetes</taxon>
        <taxon>Sordariomycetidae</taxon>
        <taxon>Diaporthales</taxon>
        <taxon>Cytosporaceae</taxon>
        <taxon>Cytospora</taxon>
    </lineage>
</organism>
<feature type="transmembrane region" description="Helical" evidence="2">
    <location>
        <begin position="299"/>
        <end position="321"/>
    </location>
</feature>
<feature type="region of interest" description="Disordered" evidence="1">
    <location>
        <begin position="332"/>
        <end position="359"/>
    </location>
</feature>
<keyword evidence="2" id="KW-0472">Membrane</keyword>
<keyword evidence="2" id="KW-1133">Transmembrane helix</keyword>
<accession>A0A194W7P3</accession>
<evidence type="ECO:0000313" key="4">
    <source>
        <dbReference type="Proteomes" id="UP000078559"/>
    </source>
</evidence>
<dbReference type="OrthoDB" id="5073671at2759"/>
<name>A0A194W7P3_CYTMA</name>